<reference evidence="1 2" key="1">
    <citation type="submission" date="2020-10" db="EMBL/GenBank/DDBJ databases">
        <title>Pygocentrus nattereri (red-bellied piranha) genome, fPygNat1, primary haplotype.</title>
        <authorList>
            <person name="Myers G."/>
            <person name="Meyer A."/>
            <person name="Karagic N."/>
            <person name="Pippel M."/>
            <person name="Winkler S."/>
            <person name="Tracey A."/>
            <person name="Wood J."/>
            <person name="Formenti G."/>
            <person name="Howe K."/>
            <person name="Fedrigo O."/>
            <person name="Jarvis E.D."/>
        </authorList>
    </citation>
    <scope>NUCLEOTIDE SEQUENCE [LARGE SCALE GENOMIC DNA]</scope>
</reference>
<evidence type="ECO:0000313" key="1">
    <source>
        <dbReference type="Ensembl" id="ENSPNAP00000029384.1"/>
    </source>
</evidence>
<organism evidence="1 2">
    <name type="scientific">Pygocentrus nattereri</name>
    <name type="common">Red-bellied piranha</name>
    <dbReference type="NCBI Taxonomy" id="42514"/>
    <lineage>
        <taxon>Eukaryota</taxon>
        <taxon>Metazoa</taxon>
        <taxon>Chordata</taxon>
        <taxon>Craniata</taxon>
        <taxon>Vertebrata</taxon>
        <taxon>Euteleostomi</taxon>
        <taxon>Actinopterygii</taxon>
        <taxon>Neopterygii</taxon>
        <taxon>Teleostei</taxon>
        <taxon>Ostariophysi</taxon>
        <taxon>Characiformes</taxon>
        <taxon>Characoidei</taxon>
        <taxon>Pygocentrus</taxon>
    </lineage>
</organism>
<protein>
    <submittedName>
        <fullName evidence="1">Uncharacterized protein</fullName>
    </submittedName>
</protein>
<sequence length="169" mass="19292">MNCGVTLIAMCVYFLSGEYIGQKLKENGFDPKGRGTSMLDDLVRYQLHCFCYCILTVNCVYRGVITPGLSQYPNRQEREAMILSSFAGMLLESYIPFPLSFSPHLFPQSNIVHPFSLSYHPFAMLSSYKASLFNMYTCYILSQTSKQNGFLFPLLHVFFISTNTETLEH</sequence>
<accession>A0A3B4E2C7</accession>
<proteinExistence type="predicted"/>
<name>A0A3B4E2C7_PYGNA</name>
<dbReference type="STRING" id="42514.ENSPNAP00000029384"/>
<dbReference type="GeneTree" id="ENSGT00940000177114"/>
<dbReference type="PANTHER" id="PTHR36296">
    <property type="entry name" value="GAMMA-CRYSTALLIN A"/>
    <property type="match status" value="1"/>
</dbReference>
<dbReference type="Proteomes" id="UP001501920">
    <property type="component" value="Chromosome 6"/>
</dbReference>
<dbReference type="Pfam" id="PF17718">
    <property type="entry name" value="DUF5563"/>
    <property type="match status" value="1"/>
</dbReference>
<reference evidence="1" key="3">
    <citation type="submission" date="2025-09" db="UniProtKB">
        <authorList>
            <consortium name="Ensembl"/>
        </authorList>
    </citation>
    <scope>IDENTIFICATION</scope>
</reference>
<dbReference type="Ensembl" id="ENSPNAT00000016472.2">
    <property type="protein sequence ID" value="ENSPNAP00000029384.1"/>
    <property type="gene ID" value="ENSPNAG00000015432.2"/>
</dbReference>
<dbReference type="InterPro" id="IPR038776">
    <property type="entry name" value="C2orf80"/>
</dbReference>
<reference evidence="1" key="2">
    <citation type="submission" date="2025-08" db="UniProtKB">
        <authorList>
            <consortium name="Ensembl"/>
        </authorList>
    </citation>
    <scope>IDENTIFICATION</scope>
</reference>
<dbReference type="AlphaFoldDB" id="A0A3B4E2C7"/>
<evidence type="ECO:0000313" key="2">
    <source>
        <dbReference type="Proteomes" id="UP001501920"/>
    </source>
</evidence>
<keyword evidence="2" id="KW-1185">Reference proteome</keyword>
<dbReference type="PANTHER" id="PTHR36296:SF1">
    <property type="entry name" value="CHROMOSOME 2 OPEN READING FRAME 80"/>
    <property type="match status" value="1"/>
</dbReference>